<evidence type="ECO:0008006" key="4">
    <source>
        <dbReference type="Google" id="ProtNLM"/>
    </source>
</evidence>
<dbReference type="EMBL" id="NJBN01000002">
    <property type="protein sequence ID" value="TKJ41822.1"/>
    <property type="molecule type" value="Genomic_DNA"/>
</dbReference>
<evidence type="ECO:0000256" key="1">
    <source>
        <dbReference type="SAM" id="SignalP"/>
    </source>
</evidence>
<name>A0A532V3X6_UNCL8</name>
<evidence type="ECO:0000313" key="3">
    <source>
        <dbReference type="Proteomes" id="UP000319619"/>
    </source>
</evidence>
<dbReference type="Gene3D" id="2.40.160.60">
    <property type="entry name" value="Outer membrane protein transport protein (OMPP1/FadL/TodX)"/>
    <property type="match status" value="1"/>
</dbReference>
<protein>
    <recommendedName>
        <fullName evidence="4">PorV/PorQ family protein</fullName>
    </recommendedName>
</protein>
<dbReference type="SUPFAM" id="SSF56935">
    <property type="entry name" value="Porins"/>
    <property type="match status" value="1"/>
</dbReference>
<proteinExistence type="predicted"/>
<feature type="chain" id="PRO_5021803435" description="PorV/PorQ family protein" evidence="1">
    <location>
        <begin position="28"/>
        <end position="331"/>
    </location>
</feature>
<keyword evidence="1" id="KW-0732">Signal</keyword>
<gene>
    <name evidence="2" type="ORF">CEE37_04435</name>
</gene>
<reference evidence="2 3" key="1">
    <citation type="submission" date="2017-06" db="EMBL/GenBank/DDBJ databases">
        <title>Novel microbial phyla capable of carbon fixation and sulfur reduction in deep-sea sediments.</title>
        <authorList>
            <person name="Huang J."/>
            <person name="Baker B."/>
            <person name="Wang Y."/>
        </authorList>
    </citation>
    <scope>NUCLEOTIDE SEQUENCE [LARGE SCALE GENOMIC DNA]</scope>
    <source>
        <strain evidence="2">B3_LCP</strain>
    </source>
</reference>
<evidence type="ECO:0000313" key="2">
    <source>
        <dbReference type="EMBL" id="TKJ41822.1"/>
    </source>
</evidence>
<accession>A0A532V3X6</accession>
<dbReference type="Proteomes" id="UP000319619">
    <property type="component" value="Unassembled WGS sequence"/>
</dbReference>
<dbReference type="NCBIfam" id="NF033709">
    <property type="entry name" value="PorV_fam"/>
    <property type="match status" value="1"/>
</dbReference>
<organism evidence="2 3">
    <name type="scientific">candidate division LCP-89 bacterium B3_LCP</name>
    <dbReference type="NCBI Taxonomy" id="2012998"/>
    <lineage>
        <taxon>Bacteria</taxon>
        <taxon>Pseudomonadati</taxon>
        <taxon>Bacteria division LCP-89</taxon>
    </lineage>
</organism>
<dbReference type="AlphaFoldDB" id="A0A532V3X6"/>
<comment type="caution">
    <text evidence="2">The sequence shown here is derived from an EMBL/GenBank/DDBJ whole genome shotgun (WGS) entry which is preliminary data.</text>
</comment>
<sequence length="331" mass="36423">MPRSIRTFRLVLTAIIMFSLSAANVYAGSNAGMAGAFLRMGLGARSLAMGDVGVAIPGDGFGIYYNPASLPFLEERTFLTSYNYLSLDRHLNFVGFATPLRPPSAQSGNPITAGLGVGWINAGTGDIDGRDTDGNPIGTFKNSENAFYFAFALRISDKIAIGFAPKVLYNSFPDLTSSESFSSTRLGFDAGLLINPMERLYLGVQARNINAQYRWDSTNIWGDDGTTATDKFPRVYRFGGTYLFDFGLLAAAEFETSDQQDNSIHAGIEYRYANFEPYEFSLRAGYNDADLAFGFGFVFSVWQLRGVIDYAYQIEDIPPYDSQVISFSLIF</sequence>
<feature type="signal peptide" evidence="1">
    <location>
        <begin position="1"/>
        <end position="27"/>
    </location>
</feature>